<evidence type="ECO:0000313" key="2">
    <source>
        <dbReference type="Proteomes" id="UP000827872"/>
    </source>
</evidence>
<keyword evidence="2" id="KW-1185">Reference proteome</keyword>
<name>A0ACB8EWN9_9SAUR</name>
<proteinExistence type="predicted"/>
<dbReference type="EMBL" id="CM037628">
    <property type="protein sequence ID" value="KAH7996814.1"/>
    <property type="molecule type" value="Genomic_DNA"/>
</dbReference>
<gene>
    <name evidence="1" type="ORF">K3G42_011171</name>
</gene>
<comment type="caution">
    <text evidence="1">The sequence shown here is derived from an EMBL/GenBank/DDBJ whole genome shotgun (WGS) entry which is preliminary data.</text>
</comment>
<protein>
    <submittedName>
        <fullName evidence="1">Uncharacterized protein</fullName>
    </submittedName>
</protein>
<organism evidence="1 2">
    <name type="scientific">Sphaerodactylus townsendi</name>
    <dbReference type="NCBI Taxonomy" id="933632"/>
    <lineage>
        <taxon>Eukaryota</taxon>
        <taxon>Metazoa</taxon>
        <taxon>Chordata</taxon>
        <taxon>Craniata</taxon>
        <taxon>Vertebrata</taxon>
        <taxon>Euteleostomi</taxon>
        <taxon>Lepidosauria</taxon>
        <taxon>Squamata</taxon>
        <taxon>Bifurcata</taxon>
        <taxon>Gekkota</taxon>
        <taxon>Sphaerodactylidae</taxon>
        <taxon>Sphaerodactylus</taxon>
    </lineage>
</organism>
<dbReference type="Proteomes" id="UP000827872">
    <property type="component" value="Linkage Group LG15"/>
</dbReference>
<reference evidence="1" key="1">
    <citation type="submission" date="2021-08" db="EMBL/GenBank/DDBJ databases">
        <title>The first chromosome-level gecko genome reveals the dynamic sex chromosomes of Neotropical dwarf geckos (Sphaerodactylidae: Sphaerodactylus).</title>
        <authorList>
            <person name="Pinto B.J."/>
            <person name="Keating S.E."/>
            <person name="Gamble T."/>
        </authorList>
    </citation>
    <scope>NUCLEOTIDE SEQUENCE</scope>
    <source>
        <strain evidence="1">TG3544</strain>
    </source>
</reference>
<evidence type="ECO:0000313" key="1">
    <source>
        <dbReference type="EMBL" id="KAH7996814.1"/>
    </source>
</evidence>
<accession>A0ACB8EWN9</accession>
<sequence length="138" mass="16203">MRTITRVRRYEMLKEHEGRRPVPHWMRQKLWRDTNSHACLDEQGSYILFTKETVGRNTSLRLKSKLQRFEAELMAQEVELGPGKLCSKWNRGNLSRSPSKDTRLDQGTRRFHLIPHPGESDHACPTERAEPSQNQQHS</sequence>